<organism evidence="1 2">
    <name type="scientific">Deinococcus ruber</name>
    <dbReference type="NCBI Taxonomy" id="1848197"/>
    <lineage>
        <taxon>Bacteria</taxon>
        <taxon>Thermotogati</taxon>
        <taxon>Deinococcota</taxon>
        <taxon>Deinococci</taxon>
        <taxon>Deinococcales</taxon>
        <taxon>Deinococcaceae</taxon>
        <taxon>Deinococcus</taxon>
    </lineage>
</organism>
<reference evidence="1" key="1">
    <citation type="journal article" date="2014" name="Int. J. Syst. Evol. Microbiol.">
        <title>Complete genome sequence of Corynebacterium casei LMG S-19264T (=DSM 44701T), isolated from a smear-ripened cheese.</title>
        <authorList>
            <consortium name="US DOE Joint Genome Institute (JGI-PGF)"/>
            <person name="Walter F."/>
            <person name="Albersmeier A."/>
            <person name="Kalinowski J."/>
            <person name="Ruckert C."/>
        </authorList>
    </citation>
    <scope>NUCLEOTIDE SEQUENCE</scope>
    <source>
        <strain evidence="1">JCM 31311</strain>
    </source>
</reference>
<dbReference type="RefSeq" id="WP_189089529.1">
    <property type="nucleotide sequence ID" value="NZ_BMQL01000007.1"/>
</dbReference>
<name>A0A918C4P5_9DEIO</name>
<gene>
    <name evidence="1" type="ORF">GCM10008957_18110</name>
</gene>
<comment type="caution">
    <text evidence="1">The sequence shown here is derived from an EMBL/GenBank/DDBJ whole genome shotgun (WGS) entry which is preliminary data.</text>
</comment>
<reference evidence="1" key="2">
    <citation type="submission" date="2020-09" db="EMBL/GenBank/DDBJ databases">
        <authorList>
            <person name="Sun Q."/>
            <person name="Ohkuma M."/>
        </authorList>
    </citation>
    <scope>NUCLEOTIDE SEQUENCE</scope>
    <source>
        <strain evidence="1">JCM 31311</strain>
    </source>
</reference>
<dbReference type="EMBL" id="BMQL01000007">
    <property type="protein sequence ID" value="GGR05543.1"/>
    <property type="molecule type" value="Genomic_DNA"/>
</dbReference>
<dbReference type="AlphaFoldDB" id="A0A918C4P5"/>
<dbReference type="Proteomes" id="UP000603865">
    <property type="component" value="Unassembled WGS sequence"/>
</dbReference>
<keyword evidence="2" id="KW-1185">Reference proteome</keyword>
<protein>
    <submittedName>
        <fullName evidence="1">Uncharacterized protein</fullName>
    </submittedName>
</protein>
<evidence type="ECO:0000313" key="2">
    <source>
        <dbReference type="Proteomes" id="UP000603865"/>
    </source>
</evidence>
<proteinExistence type="predicted"/>
<evidence type="ECO:0000313" key="1">
    <source>
        <dbReference type="EMBL" id="GGR05543.1"/>
    </source>
</evidence>
<sequence length="84" mass="9341">MPVTRLELHIEGLPVTEREALLDVVWNELKISPGMVTADGTTELTLVQGETRPEDRPLVHIGGVAYPQMTPERLGALLRRRGSR</sequence>
<accession>A0A918C4P5</accession>